<dbReference type="Pfam" id="PF01203">
    <property type="entry name" value="T2SSN"/>
    <property type="match status" value="1"/>
</dbReference>
<comment type="similarity">
    <text evidence="2">Belongs to the GSP N family.</text>
</comment>
<dbReference type="RefSeq" id="WP_091988477.1">
    <property type="nucleotide sequence ID" value="NZ_FOLO01000041.1"/>
</dbReference>
<dbReference type="AlphaFoldDB" id="A0A1I1QGR7"/>
<evidence type="ECO:0000256" key="5">
    <source>
        <dbReference type="ARBA" id="ARBA00022475"/>
    </source>
</evidence>
<keyword evidence="9" id="KW-0472">Membrane</keyword>
<dbReference type="GO" id="GO:0005886">
    <property type="term" value="C:plasma membrane"/>
    <property type="evidence" value="ECO:0007669"/>
    <property type="project" value="UniProtKB-SubCell"/>
</dbReference>
<dbReference type="Proteomes" id="UP000198862">
    <property type="component" value="Unassembled WGS sequence"/>
</dbReference>
<dbReference type="GO" id="GO:0015627">
    <property type="term" value="C:type II protein secretion system complex"/>
    <property type="evidence" value="ECO:0007669"/>
    <property type="project" value="InterPro"/>
</dbReference>
<evidence type="ECO:0000256" key="11">
    <source>
        <dbReference type="SAM" id="SignalP"/>
    </source>
</evidence>
<evidence type="ECO:0000256" key="3">
    <source>
        <dbReference type="ARBA" id="ARBA00021563"/>
    </source>
</evidence>
<dbReference type="OrthoDB" id="6118198at2"/>
<dbReference type="GO" id="GO:0015628">
    <property type="term" value="P:protein secretion by the type II secretion system"/>
    <property type="evidence" value="ECO:0007669"/>
    <property type="project" value="InterPro"/>
</dbReference>
<reference evidence="12 13" key="1">
    <citation type="submission" date="2016-10" db="EMBL/GenBank/DDBJ databases">
        <authorList>
            <person name="de Groot N.N."/>
        </authorList>
    </citation>
    <scope>NUCLEOTIDE SEQUENCE [LARGE SCALE GENOMIC DNA]</scope>
    <source>
        <strain evidence="12 13">DSM 6059</strain>
    </source>
</reference>
<evidence type="ECO:0000256" key="9">
    <source>
        <dbReference type="ARBA" id="ARBA00023136"/>
    </source>
</evidence>
<sequence length="256" mass="28068">MKKILLLTSVFLATFVFFTVSFMPASVAVSVAKPYLPKQLKIGNVSGSVWEGVVTQVIYKDKNQQQVFKNLKWSIQASSLFYANLVADINFGNIREKSELSGKGSIQFGLLSNELILKNTNLRAPINDLLSQANLPLPVNAKGRVTVKIEEYELGEPYCEVLNANITTQQLEVQGLSGWFSIDEIAAKGKCKSGNITFAVNKSNDLGLQLDVVLAAKNKLTASGFVKPSAKMPKDVHDAVKFLGRPDNQGRYAIKL</sequence>
<keyword evidence="7" id="KW-0812">Transmembrane</keyword>
<feature type="signal peptide" evidence="11">
    <location>
        <begin position="1"/>
        <end position="28"/>
    </location>
</feature>
<evidence type="ECO:0000313" key="13">
    <source>
        <dbReference type="Proteomes" id="UP000198862"/>
    </source>
</evidence>
<comment type="subcellular location">
    <subcellularLocation>
        <location evidence="1">Cell inner membrane</location>
    </subcellularLocation>
</comment>
<dbReference type="STRING" id="1123010.SAMN02745724_03880"/>
<evidence type="ECO:0000256" key="2">
    <source>
        <dbReference type="ARBA" id="ARBA00007208"/>
    </source>
</evidence>
<keyword evidence="11" id="KW-0732">Signal</keyword>
<keyword evidence="4" id="KW-0813">Transport</keyword>
<evidence type="ECO:0000256" key="1">
    <source>
        <dbReference type="ARBA" id="ARBA00004533"/>
    </source>
</evidence>
<keyword evidence="8" id="KW-0653">Protein transport</keyword>
<dbReference type="InterPro" id="IPR022792">
    <property type="entry name" value="T2SS_protein-GspN"/>
</dbReference>
<evidence type="ECO:0000256" key="10">
    <source>
        <dbReference type="ARBA" id="ARBA00030772"/>
    </source>
</evidence>
<dbReference type="EMBL" id="FOLO01000041">
    <property type="protein sequence ID" value="SFD21197.1"/>
    <property type="molecule type" value="Genomic_DNA"/>
</dbReference>
<keyword evidence="13" id="KW-1185">Reference proteome</keyword>
<proteinExistence type="inferred from homology"/>
<protein>
    <recommendedName>
        <fullName evidence="3">Type II secretion system protein N</fullName>
    </recommendedName>
    <alternativeName>
        <fullName evidence="10">General secretion pathway protein N</fullName>
    </alternativeName>
</protein>
<gene>
    <name evidence="12" type="ORF">SAMN02745724_03880</name>
</gene>
<organism evidence="12 13">
    <name type="scientific">Pseudoalteromonas denitrificans DSM 6059</name>
    <dbReference type="NCBI Taxonomy" id="1123010"/>
    <lineage>
        <taxon>Bacteria</taxon>
        <taxon>Pseudomonadati</taxon>
        <taxon>Pseudomonadota</taxon>
        <taxon>Gammaproteobacteria</taxon>
        <taxon>Alteromonadales</taxon>
        <taxon>Pseudoalteromonadaceae</taxon>
        <taxon>Pseudoalteromonas</taxon>
    </lineage>
</organism>
<feature type="chain" id="PRO_5011617961" description="Type II secretion system protein N" evidence="11">
    <location>
        <begin position="29"/>
        <end position="256"/>
    </location>
</feature>
<evidence type="ECO:0000313" key="12">
    <source>
        <dbReference type="EMBL" id="SFD21197.1"/>
    </source>
</evidence>
<evidence type="ECO:0000256" key="7">
    <source>
        <dbReference type="ARBA" id="ARBA00022692"/>
    </source>
</evidence>
<accession>A0A1I1QGR7</accession>
<name>A0A1I1QGR7_9GAMM</name>
<evidence type="ECO:0000256" key="4">
    <source>
        <dbReference type="ARBA" id="ARBA00022448"/>
    </source>
</evidence>
<keyword evidence="5" id="KW-1003">Cell membrane</keyword>
<evidence type="ECO:0000256" key="6">
    <source>
        <dbReference type="ARBA" id="ARBA00022519"/>
    </source>
</evidence>
<keyword evidence="6" id="KW-0997">Cell inner membrane</keyword>
<evidence type="ECO:0000256" key="8">
    <source>
        <dbReference type="ARBA" id="ARBA00022927"/>
    </source>
</evidence>